<keyword evidence="1" id="KW-0472">Membrane</keyword>
<keyword evidence="1" id="KW-1133">Transmembrane helix</keyword>
<dbReference type="OrthoDB" id="1077582at2759"/>
<keyword evidence="3" id="KW-1185">Reference proteome</keyword>
<feature type="transmembrane region" description="Helical" evidence="1">
    <location>
        <begin position="6"/>
        <end position="26"/>
    </location>
</feature>
<comment type="caution">
    <text evidence="2">The sequence shown here is derived from an EMBL/GenBank/DDBJ whole genome shotgun (WGS) entry which is preliminary data.</text>
</comment>
<evidence type="ECO:0000313" key="2">
    <source>
        <dbReference type="EMBL" id="KAF7341225.1"/>
    </source>
</evidence>
<dbReference type="Proteomes" id="UP000620124">
    <property type="component" value="Unassembled WGS sequence"/>
</dbReference>
<name>A0A8H6XJ01_9AGAR</name>
<reference evidence="2" key="1">
    <citation type="submission" date="2020-05" db="EMBL/GenBank/DDBJ databases">
        <title>Mycena genomes resolve the evolution of fungal bioluminescence.</title>
        <authorList>
            <person name="Tsai I.J."/>
        </authorList>
    </citation>
    <scope>NUCLEOTIDE SEQUENCE</scope>
    <source>
        <strain evidence="2">CCC161011</strain>
    </source>
</reference>
<sequence>MNQRHPFSGVLWLVYISLVLLALIVKLSPYCKLFFLPIPSLTVYILFVTTTGDFNTDYILGLFWFALDYILITDVQRTLRQVSPTRTVAIKNKNENEKELIEHKSVWRRTRWALALLLSLRGVSWAHEPTTALPAHPPAGTSRITFIVRRLLTAFLLLIVHDAANLHVR</sequence>
<accession>A0A8H6XJ01</accession>
<organism evidence="2 3">
    <name type="scientific">Mycena venus</name>
    <dbReference type="NCBI Taxonomy" id="2733690"/>
    <lineage>
        <taxon>Eukaryota</taxon>
        <taxon>Fungi</taxon>
        <taxon>Dikarya</taxon>
        <taxon>Basidiomycota</taxon>
        <taxon>Agaricomycotina</taxon>
        <taxon>Agaricomycetes</taxon>
        <taxon>Agaricomycetidae</taxon>
        <taxon>Agaricales</taxon>
        <taxon>Marasmiineae</taxon>
        <taxon>Mycenaceae</taxon>
        <taxon>Mycena</taxon>
    </lineage>
</organism>
<dbReference type="EMBL" id="JACAZI010000018">
    <property type="protein sequence ID" value="KAF7341225.1"/>
    <property type="molecule type" value="Genomic_DNA"/>
</dbReference>
<protein>
    <submittedName>
        <fullName evidence="2">MBOAT-2 domain-containing protein</fullName>
    </submittedName>
</protein>
<evidence type="ECO:0000313" key="3">
    <source>
        <dbReference type="Proteomes" id="UP000620124"/>
    </source>
</evidence>
<dbReference type="AlphaFoldDB" id="A0A8H6XJ01"/>
<evidence type="ECO:0000256" key="1">
    <source>
        <dbReference type="SAM" id="Phobius"/>
    </source>
</evidence>
<keyword evidence="1" id="KW-0812">Transmembrane</keyword>
<gene>
    <name evidence="2" type="ORF">MVEN_01857900</name>
</gene>
<proteinExistence type="predicted"/>